<dbReference type="AlphaFoldDB" id="D3RZJ3"/>
<dbReference type="InterPro" id="IPR006638">
    <property type="entry name" value="Elp3/MiaA/NifB-like_rSAM"/>
</dbReference>
<dbReference type="HOGENOM" id="CLU_533842_0_0_2"/>
<dbReference type="EMBL" id="CP001899">
    <property type="protein sequence ID" value="ADC65906.1"/>
    <property type="molecule type" value="Genomic_DNA"/>
</dbReference>
<evidence type="ECO:0000313" key="2">
    <source>
        <dbReference type="EMBL" id="ADC65906.1"/>
    </source>
</evidence>
<dbReference type="PANTHER" id="PTHR43324">
    <property type="match status" value="1"/>
</dbReference>
<reference evidence="2 3" key="2">
    <citation type="journal article" date="2011" name="Stand. Genomic Sci.">
        <title>Complete genome sequence of Ferroglobus placidus AEDII12DO.</title>
        <authorList>
            <person name="Anderson I."/>
            <person name="Risso C."/>
            <person name="Holmes D."/>
            <person name="Lucas S."/>
            <person name="Copeland A."/>
            <person name="Lapidus A."/>
            <person name="Cheng J.F."/>
            <person name="Bruce D."/>
            <person name="Goodwin L."/>
            <person name="Pitluck S."/>
            <person name="Saunders E."/>
            <person name="Brettin T."/>
            <person name="Detter J.C."/>
            <person name="Han C."/>
            <person name="Tapia R."/>
            <person name="Larimer F."/>
            <person name="Land M."/>
            <person name="Hauser L."/>
            <person name="Woyke T."/>
            <person name="Lovley D."/>
            <person name="Kyrpides N."/>
            <person name="Ivanova N."/>
        </authorList>
    </citation>
    <scope>NUCLEOTIDE SEQUENCE [LARGE SCALE GENOMIC DNA]</scope>
    <source>
        <strain evidence="3">DSM 10642 / AEDII12DO</strain>
    </source>
</reference>
<dbReference type="SUPFAM" id="SSF81585">
    <property type="entry name" value="PsbU/PolX domain-like"/>
    <property type="match status" value="1"/>
</dbReference>
<dbReference type="InterPro" id="IPR058240">
    <property type="entry name" value="rSAM_sf"/>
</dbReference>
<name>D3RZJ3_FERPA</name>
<organism evidence="2 3">
    <name type="scientific">Ferroglobus placidus (strain DSM 10642 / AEDII12DO)</name>
    <dbReference type="NCBI Taxonomy" id="589924"/>
    <lineage>
        <taxon>Archaea</taxon>
        <taxon>Methanobacteriati</taxon>
        <taxon>Methanobacteriota</taxon>
        <taxon>Archaeoglobi</taxon>
        <taxon>Archaeoglobales</taxon>
        <taxon>Archaeoglobaceae</taxon>
        <taxon>Ferroglobus</taxon>
    </lineage>
</organism>
<dbReference type="PaxDb" id="589924-Ferp_1763"/>
<dbReference type="RefSeq" id="WP_012966245.1">
    <property type="nucleotide sequence ID" value="NC_013849.1"/>
</dbReference>
<evidence type="ECO:0000313" key="3">
    <source>
        <dbReference type="Proteomes" id="UP000002613"/>
    </source>
</evidence>
<dbReference type="PROSITE" id="PS51918">
    <property type="entry name" value="RADICAL_SAM"/>
    <property type="match status" value="1"/>
</dbReference>
<dbReference type="SFLD" id="SFLDS00029">
    <property type="entry name" value="Radical_SAM"/>
    <property type="match status" value="1"/>
</dbReference>
<dbReference type="KEGG" id="fpl:Ferp_1763"/>
<dbReference type="InterPro" id="IPR007197">
    <property type="entry name" value="rSAM"/>
</dbReference>
<dbReference type="Pfam" id="PF12836">
    <property type="entry name" value="HHH_3"/>
    <property type="match status" value="1"/>
</dbReference>
<dbReference type="SFLD" id="SFLDG01082">
    <property type="entry name" value="B12-binding_domain_containing"/>
    <property type="match status" value="1"/>
</dbReference>
<dbReference type="GO" id="GO:0003824">
    <property type="term" value="F:catalytic activity"/>
    <property type="evidence" value="ECO:0007669"/>
    <property type="project" value="InterPro"/>
</dbReference>
<dbReference type="InterPro" id="IPR023404">
    <property type="entry name" value="rSAM_horseshoe"/>
</dbReference>
<evidence type="ECO:0000259" key="1">
    <source>
        <dbReference type="PROSITE" id="PS51918"/>
    </source>
</evidence>
<dbReference type="PANTHER" id="PTHR43324:SF1">
    <property type="entry name" value="RADICAL SAM CORE DOMAIN-CONTAINING PROTEIN"/>
    <property type="match status" value="1"/>
</dbReference>
<dbReference type="OrthoDB" id="358785at2157"/>
<dbReference type="Proteomes" id="UP000002613">
    <property type="component" value="Chromosome"/>
</dbReference>
<protein>
    <submittedName>
        <fullName evidence="2">Radical SAM domain protein</fullName>
    </submittedName>
</protein>
<gene>
    <name evidence="2" type="ordered locus">Ferp_1763</name>
</gene>
<feature type="domain" description="Radical SAM core" evidence="1">
    <location>
        <begin position="152"/>
        <end position="426"/>
    </location>
</feature>
<keyword evidence="3" id="KW-1185">Reference proteome</keyword>
<dbReference type="GO" id="GO:0051536">
    <property type="term" value="F:iron-sulfur cluster binding"/>
    <property type="evidence" value="ECO:0007669"/>
    <property type="project" value="InterPro"/>
</dbReference>
<dbReference type="eggNOG" id="arCOG01359">
    <property type="taxonomic scope" value="Archaea"/>
</dbReference>
<dbReference type="STRING" id="589924.Ferp_1763"/>
<proteinExistence type="predicted"/>
<dbReference type="SMART" id="SM00729">
    <property type="entry name" value="Elp3"/>
    <property type="match status" value="1"/>
</dbReference>
<dbReference type="Gene3D" id="3.80.30.20">
    <property type="entry name" value="tm_1862 like domain"/>
    <property type="match status" value="1"/>
</dbReference>
<dbReference type="Gene3D" id="1.10.150.320">
    <property type="entry name" value="Photosystem II 12 kDa extrinsic protein"/>
    <property type="match status" value="1"/>
</dbReference>
<dbReference type="SUPFAM" id="SSF102114">
    <property type="entry name" value="Radical SAM enzymes"/>
    <property type="match status" value="1"/>
</dbReference>
<sequence length="546" mass="62879">MIGILDGYVDEPSCLGVPPYISPYPRYVAGMLRDLGHSYRYITIDEFRKNPSVFDKAKLVIVIAGIAVPGKYLGGKPLSAKELKHLLPEKEKILVGPIVLEDLDKEIFERYEVLPFPFEHALYERLGGEVKDSSRNFVNKFAVLGAEVVKQHSDYPNVICEIETYKGCYWGRCSFCIERIHRISMREPRWVIKEIETLYNQGVRYFRLGNQTDFFTYLGDFSKDIPKPNPEALKNFHREIWRRCPKIKTLHLDNVNPKTIAAYPEESKEIIKTIVCYQTPGNVAAFGLESADEKVIERNDLLATPDEVLFAIELMNRYGRFVGYNGLPYFLPGINFVIGLKGETKETFEKNYEFLEEVMRRGLLLRRINIRQVKVFPNTPMAEVGYKNVRRHKKYFKIFKERVRNNIDNRMLQKIVPKGRLIRDLRCEVRKGRITFARQLATYPLLVGLVGEFERNAFVDARVVDYGMRSVTAIPILDVNKAKLYQLESIPGIGKTTAAKIISAKPFRSLKELKDLIGEEKFKILLPYISPMMITPAAENDEKSPS</sequence>
<accession>D3RZJ3</accession>
<dbReference type="GeneID" id="8779290"/>
<reference evidence="3" key="1">
    <citation type="submission" date="2010-02" db="EMBL/GenBank/DDBJ databases">
        <title>Complete sequence of Ferroglobus placidus DSM 10642.</title>
        <authorList>
            <consortium name="US DOE Joint Genome Institute"/>
            <person name="Lucas S."/>
            <person name="Copeland A."/>
            <person name="Lapidus A."/>
            <person name="Cheng J.-F."/>
            <person name="Bruce D."/>
            <person name="Goodwin L."/>
            <person name="Pitluck S."/>
            <person name="Saunders E."/>
            <person name="Brettin T."/>
            <person name="Detter J.C."/>
            <person name="Han C."/>
            <person name="Tapia R."/>
            <person name="Larimer F."/>
            <person name="Land M."/>
            <person name="Hauser L."/>
            <person name="Kyrpides N."/>
            <person name="Ivanova N."/>
            <person name="Holmes D."/>
            <person name="Lovley D."/>
            <person name="Kyrpides N."/>
            <person name="Anderson I.J."/>
            <person name="Woyke T."/>
        </authorList>
    </citation>
    <scope>NUCLEOTIDE SEQUENCE [LARGE SCALE GENOMIC DNA]</scope>
    <source>
        <strain evidence="3">DSM 10642 / AEDII12DO</strain>
    </source>
</reference>